<name>W4LEW2_ENTF1</name>
<accession>W4LEW2</accession>
<comment type="caution">
    <text evidence="3">The sequence shown here is derived from an EMBL/GenBank/DDBJ whole genome shotgun (WGS) entry which is preliminary data.</text>
</comment>
<reference evidence="3 4" key="1">
    <citation type="journal article" date="2014" name="Nature">
        <title>An environmental bacterial taxon with a large and distinct metabolic repertoire.</title>
        <authorList>
            <person name="Wilson M.C."/>
            <person name="Mori T."/>
            <person name="Ruckert C."/>
            <person name="Uria A.R."/>
            <person name="Helf M.J."/>
            <person name="Takada K."/>
            <person name="Gernert C."/>
            <person name="Steffens U.A."/>
            <person name="Heycke N."/>
            <person name="Schmitt S."/>
            <person name="Rinke C."/>
            <person name="Helfrich E.J."/>
            <person name="Brachmann A.O."/>
            <person name="Gurgui C."/>
            <person name="Wakimoto T."/>
            <person name="Kracht M."/>
            <person name="Crusemann M."/>
            <person name="Hentschel U."/>
            <person name="Abe I."/>
            <person name="Matsunaga S."/>
            <person name="Kalinowski J."/>
            <person name="Takeyama H."/>
            <person name="Piel J."/>
        </authorList>
    </citation>
    <scope>NUCLEOTIDE SEQUENCE [LARGE SCALE GENOMIC DNA]</scope>
    <source>
        <strain evidence="4">TSY1</strain>
    </source>
</reference>
<evidence type="ECO:0000259" key="2">
    <source>
        <dbReference type="Pfam" id="PF00561"/>
    </source>
</evidence>
<dbReference type="PATRIC" id="fig|1429438.4.peg.5017"/>
<dbReference type="PRINTS" id="PR00412">
    <property type="entry name" value="EPOXHYDRLASE"/>
</dbReference>
<evidence type="ECO:0000256" key="1">
    <source>
        <dbReference type="ARBA" id="ARBA00022801"/>
    </source>
</evidence>
<dbReference type="InterPro" id="IPR029058">
    <property type="entry name" value="AB_hydrolase_fold"/>
</dbReference>
<sequence length="319" mass="35420">MQARDFRMIETNGIRLRTVVAGSGPLVILLHGFPQCWYLWRHQIDPIAEAGFQVAVPDQRGYGGSDRPEPIEAYNILELTSDVVGLADALGHEQFIVVGHDWGAPVAWHTALLHPERVQAVVGMSVPYVRGRAGTMTRQENFGDNFWYIVYFQEPGVAEAELEADIAKSLRATYFSISGDAPEKLLMQPKPKTAKFLDGMIDPDPLPSWLTSADVDYYVAQYEISGFRGPLNWYRNIDHNIGLTTQLASAKIEQPSLFIAGTRDPVLSFDGGGLVNAMDQFVTDMRDKVLIEGAGHWVQMERPEEVNQALLGFLTTVGT</sequence>
<gene>
    <name evidence="3" type="ORF">ETSY1_26270</name>
</gene>
<dbReference type="SUPFAM" id="SSF53474">
    <property type="entry name" value="alpha/beta-Hydrolases"/>
    <property type="match status" value="1"/>
</dbReference>
<keyword evidence="4" id="KW-1185">Reference proteome</keyword>
<keyword evidence="1" id="KW-0378">Hydrolase</keyword>
<dbReference type="GO" id="GO:0016787">
    <property type="term" value="F:hydrolase activity"/>
    <property type="evidence" value="ECO:0007669"/>
    <property type="project" value="UniProtKB-KW"/>
</dbReference>
<feature type="domain" description="AB hydrolase-1" evidence="2">
    <location>
        <begin position="25"/>
        <end position="303"/>
    </location>
</feature>
<dbReference type="InterPro" id="IPR000639">
    <property type="entry name" value="Epox_hydrolase-like"/>
</dbReference>
<dbReference type="PANTHER" id="PTHR43329">
    <property type="entry name" value="EPOXIDE HYDROLASE"/>
    <property type="match status" value="1"/>
</dbReference>
<dbReference type="HOGENOM" id="CLU_020336_7_2_7"/>
<dbReference type="Gene3D" id="3.40.50.1820">
    <property type="entry name" value="alpha/beta hydrolase"/>
    <property type="match status" value="1"/>
</dbReference>
<dbReference type="Proteomes" id="UP000019141">
    <property type="component" value="Unassembled WGS sequence"/>
</dbReference>
<dbReference type="AlphaFoldDB" id="W4LEW2"/>
<evidence type="ECO:0000313" key="4">
    <source>
        <dbReference type="Proteomes" id="UP000019141"/>
    </source>
</evidence>
<dbReference type="InterPro" id="IPR000073">
    <property type="entry name" value="AB_hydrolase_1"/>
</dbReference>
<dbReference type="Pfam" id="PF00561">
    <property type="entry name" value="Abhydrolase_1"/>
    <property type="match status" value="1"/>
</dbReference>
<protein>
    <recommendedName>
        <fullName evidence="2">AB hydrolase-1 domain-containing protein</fullName>
    </recommendedName>
</protein>
<organism evidence="3 4">
    <name type="scientific">Entotheonella factor</name>
    <dbReference type="NCBI Taxonomy" id="1429438"/>
    <lineage>
        <taxon>Bacteria</taxon>
        <taxon>Pseudomonadati</taxon>
        <taxon>Nitrospinota/Tectimicrobiota group</taxon>
        <taxon>Candidatus Tectimicrobiota</taxon>
        <taxon>Candidatus Entotheonellia</taxon>
        <taxon>Candidatus Entotheonellales</taxon>
        <taxon>Candidatus Entotheonellaceae</taxon>
        <taxon>Candidatus Entotheonella</taxon>
    </lineage>
</organism>
<proteinExistence type="predicted"/>
<evidence type="ECO:0000313" key="3">
    <source>
        <dbReference type="EMBL" id="ETW96537.1"/>
    </source>
</evidence>
<dbReference type="EMBL" id="AZHW01000774">
    <property type="protein sequence ID" value="ETW96537.1"/>
    <property type="molecule type" value="Genomic_DNA"/>
</dbReference>
<dbReference type="PRINTS" id="PR00111">
    <property type="entry name" value="ABHYDROLASE"/>
</dbReference>